<feature type="transmembrane region" description="Helical" evidence="1">
    <location>
        <begin position="367"/>
        <end position="385"/>
    </location>
</feature>
<feature type="transmembrane region" description="Helical" evidence="1">
    <location>
        <begin position="279"/>
        <end position="302"/>
    </location>
</feature>
<feature type="transmembrane region" description="Helical" evidence="1">
    <location>
        <begin position="109"/>
        <end position="131"/>
    </location>
</feature>
<dbReference type="Pfam" id="PF06772">
    <property type="entry name" value="LtrA"/>
    <property type="match status" value="1"/>
</dbReference>
<evidence type="ECO:0000256" key="1">
    <source>
        <dbReference type="SAM" id="Phobius"/>
    </source>
</evidence>
<reference evidence="2 3" key="1">
    <citation type="submission" date="2019-01" db="EMBL/GenBank/DDBJ databases">
        <title>Nocardioides guangzhouensis sp. nov., an actinobacterium isolated from soil.</title>
        <authorList>
            <person name="Fu Y."/>
            <person name="Cai Y."/>
            <person name="Lin Z."/>
            <person name="Chen P."/>
        </authorList>
    </citation>
    <scope>NUCLEOTIDE SEQUENCE [LARGE SCALE GENOMIC DNA]</scope>
    <source>
        <strain evidence="2 3">NBRC 105384</strain>
    </source>
</reference>
<feature type="transmembrane region" description="Helical" evidence="1">
    <location>
        <begin position="77"/>
        <end position="97"/>
    </location>
</feature>
<name>A0A4Q5IWE6_9ACTN</name>
<comment type="caution">
    <text evidence="2">The sequence shown here is derived from an EMBL/GenBank/DDBJ whole genome shotgun (WGS) entry which is preliminary data.</text>
</comment>
<feature type="transmembrane region" description="Helical" evidence="1">
    <location>
        <begin position="170"/>
        <end position="189"/>
    </location>
</feature>
<dbReference type="PANTHER" id="PTHR36840">
    <property type="entry name" value="BLL5714 PROTEIN"/>
    <property type="match status" value="1"/>
</dbReference>
<feature type="transmembrane region" description="Helical" evidence="1">
    <location>
        <begin position="236"/>
        <end position="258"/>
    </location>
</feature>
<feature type="transmembrane region" description="Helical" evidence="1">
    <location>
        <begin position="143"/>
        <end position="164"/>
    </location>
</feature>
<evidence type="ECO:0000313" key="3">
    <source>
        <dbReference type="Proteomes" id="UP000291189"/>
    </source>
</evidence>
<feature type="transmembrane region" description="Helical" evidence="1">
    <location>
        <begin position="209"/>
        <end position="230"/>
    </location>
</feature>
<proteinExistence type="predicted"/>
<feature type="transmembrane region" description="Helical" evidence="1">
    <location>
        <begin position="44"/>
        <end position="65"/>
    </location>
</feature>
<dbReference type="AlphaFoldDB" id="A0A4Q5IWE6"/>
<keyword evidence="1" id="KW-0472">Membrane</keyword>
<keyword evidence="1" id="KW-1133">Transmembrane helix</keyword>
<keyword evidence="1" id="KW-0812">Transmembrane</keyword>
<sequence length="410" mass="44517">MSGRDPDEPHRTATPLELLYDLVFVVAFGQAANELAHYVAEDHVRTGVLGFAFAVFAISWAWISYSWFASAYDEDDWVCRLATMVQMVGVVILALGLPEVFASIDHGEVLDNGVVVAGYIVMRVPMAFQWLRASRHDPARRPAHLTYVWTILVAQVGWTALVFLSLPIGTTFALCLILYAIELAGPAIAERRKGGTPWHPHHIAERYSLLVIITLGEGIIGTVASLSAVVHGPAGWSVDAILVTVAGVGLTFGLWWSYFTAPWGELLALHRERSFFWGYLHMLVFGALAAVGAGLHVAAYYLERHTEIGPVGTVLSVAVPLAVFVVALYAIWTAMMRTWDPFHTGLLLGTGAVLVLAVALAQAGLDMAWCLVVLALAPVVTVVGYETVGHRHQEALIAAMKAERAERADS</sequence>
<dbReference type="Proteomes" id="UP000291189">
    <property type="component" value="Unassembled WGS sequence"/>
</dbReference>
<feature type="transmembrane region" description="Helical" evidence="1">
    <location>
        <begin position="308"/>
        <end position="332"/>
    </location>
</feature>
<feature type="transmembrane region" description="Helical" evidence="1">
    <location>
        <begin position="12"/>
        <end position="32"/>
    </location>
</feature>
<feature type="transmembrane region" description="Helical" evidence="1">
    <location>
        <begin position="344"/>
        <end position="361"/>
    </location>
</feature>
<accession>A0A4Q5IWE6</accession>
<organism evidence="2 3">
    <name type="scientific">Nocardioides iriomotensis</name>
    <dbReference type="NCBI Taxonomy" id="715784"/>
    <lineage>
        <taxon>Bacteria</taxon>
        <taxon>Bacillati</taxon>
        <taxon>Actinomycetota</taxon>
        <taxon>Actinomycetes</taxon>
        <taxon>Propionibacteriales</taxon>
        <taxon>Nocardioidaceae</taxon>
        <taxon>Nocardioides</taxon>
    </lineage>
</organism>
<protein>
    <submittedName>
        <fullName evidence="2">Low temperature requirement protein A</fullName>
    </submittedName>
</protein>
<gene>
    <name evidence="2" type="ORF">ETU37_18025</name>
</gene>
<keyword evidence="3" id="KW-1185">Reference proteome</keyword>
<dbReference type="InterPro" id="IPR010640">
    <property type="entry name" value="Low_temperature_requirement_A"/>
</dbReference>
<dbReference type="OrthoDB" id="7698234at2"/>
<dbReference type="EMBL" id="SDPU01000032">
    <property type="protein sequence ID" value="RYU10374.1"/>
    <property type="molecule type" value="Genomic_DNA"/>
</dbReference>
<evidence type="ECO:0000313" key="2">
    <source>
        <dbReference type="EMBL" id="RYU10374.1"/>
    </source>
</evidence>
<dbReference type="PANTHER" id="PTHR36840:SF1">
    <property type="entry name" value="BLL5714 PROTEIN"/>
    <property type="match status" value="1"/>
</dbReference>